<dbReference type="STRING" id="314278.NB231_07387"/>
<dbReference type="Proteomes" id="UP000003374">
    <property type="component" value="Unassembled WGS sequence"/>
</dbReference>
<evidence type="ECO:0000313" key="1">
    <source>
        <dbReference type="EMBL" id="EAR20603.1"/>
    </source>
</evidence>
<dbReference type="EMBL" id="AAOF01000019">
    <property type="protein sequence ID" value="EAR20603.1"/>
    <property type="molecule type" value="Genomic_DNA"/>
</dbReference>
<dbReference type="Pfam" id="PF07386">
    <property type="entry name" value="DUF1499"/>
    <property type="match status" value="1"/>
</dbReference>
<dbReference type="RefSeq" id="WP_005000997.1">
    <property type="nucleotide sequence ID" value="NZ_CH672427.1"/>
</dbReference>
<dbReference type="OrthoDB" id="9793534at2"/>
<dbReference type="eggNOG" id="COG4446">
    <property type="taxonomic scope" value="Bacteria"/>
</dbReference>
<keyword evidence="2" id="KW-1185">Reference proteome</keyword>
<proteinExistence type="predicted"/>
<accession>A4BUN7</accession>
<reference evidence="1 2" key="1">
    <citation type="submission" date="2006-02" db="EMBL/GenBank/DDBJ databases">
        <authorList>
            <person name="Waterbury J."/>
            <person name="Ferriera S."/>
            <person name="Johnson J."/>
            <person name="Kravitz S."/>
            <person name="Halpern A."/>
            <person name="Remington K."/>
            <person name="Beeson K."/>
            <person name="Tran B."/>
            <person name="Rogers Y.-H."/>
            <person name="Friedman R."/>
            <person name="Venter J.C."/>
        </authorList>
    </citation>
    <scope>NUCLEOTIDE SEQUENCE [LARGE SCALE GENOMIC DNA]</scope>
    <source>
        <strain evidence="1 2">Nb-231</strain>
    </source>
</reference>
<comment type="caution">
    <text evidence="1">The sequence shown here is derived from an EMBL/GenBank/DDBJ whole genome shotgun (WGS) entry which is preliminary data.</text>
</comment>
<evidence type="ECO:0008006" key="3">
    <source>
        <dbReference type="Google" id="ProtNLM"/>
    </source>
</evidence>
<evidence type="ECO:0000313" key="2">
    <source>
        <dbReference type="Proteomes" id="UP000003374"/>
    </source>
</evidence>
<organism evidence="1 2">
    <name type="scientific">Nitrococcus mobilis Nb-231</name>
    <dbReference type="NCBI Taxonomy" id="314278"/>
    <lineage>
        <taxon>Bacteria</taxon>
        <taxon>Pseudomonadati</taxon>
        <taxon>Pseudomonadota</taxon>
        <taxon>Gammaproteobacteria</taxon>
        <taxon>Chromatiales</taxon>
        <taxon>Ectothiorhodospiraceae</taxon>
        <taxon>Nitrococcus</taxon>
    </lineage>
</organism>
<sequence length="157" mass="17542">MQHLIQLLLALLLVGVIAALAVIAYNHPPLTSSPGLLTRLSTYLTRHVAQTEPMSAYPERRLHVYRRPAQAVLEAAVAAARANDWQIQSIDSKHHHLHAVAVTPLWRFKDDVEVWVKTTEDGGSALYLRSASRVGIADFGANTARLVHFRQQIEQRL</sequence>
<gene>
    <name evidence="1" type="ORF">NB231_07387</name>
</gene>
<name>A4BUN7_9GAMM</name>
<dbReference type="InterPro" id="IPR010865">
    <property type="entry name" value="DUF1499"/>
</dbReference>
<dbReference type="HOGENOM" id="CLU_1676027_0_0_6"/>
<protein>
    <recommendedName>
        <fullName evidence="3">DUF1499 domain-containing protein</fullName>
    </recommendedName>
</protein>
<dbReference type="AlphaFoldDB" id="A4BUN7"/>